<dbReference type="Pfam" id="PF15072">
    <property type="entry name" value="HROB"/>
    <property type="match status" value="1"/>
</dbReference>
<name>A0A4P9W4U8_9FUNG</name>
<reference evidence="4" key="1">
    <citation type="journal article" date="2018" name="Nat. Microbiol.">
        <title>Leveraging single-cell genomics to expand the fungal tree of life.</title>
        <authorList>
            <person name="Ahrendt S.R."/>
            <person name="Quandt C.A."/>
            <person name="Ciobanu D."/>
            <person name="Clum A."/>
            <person name="Salamov A."/>
            <person name="Andreopoulos B."/>
            <person name="Cheng J.F."/>
            <person name="Woyke T."/>
            <person name="Pelin A."/>
            <person name="Henrissat B."/>
            <person name="Reynolds N.K."/>
            <person name="Benny G.L."/>
            <person name="Smith M.E."/>
            <person name="James T.Y."/>
            <person name="Grigoriev I.V."/>
        </authorList>
    </citation>
    <scope>NUCLEOTIDE SEQUENCE [LARGE SCALE GENOMIC DNA]</scope>
</reference>
<feature type="compositionally biased region" description="Pro residues" evidence="1">
    <location>
        <begin position="305"/>
        <end position="319"/>
    </location>
</feature>
<feature type="region of interest" description="Disordered" evidence="1">
    <location>
        <begin position="258"/>
        <end position="401"/>
    </location>
</feature>
<feature type="region of interest" description="Disordered" evidence="1">
    <location>
        <begin position="424"/>
        <end position="455"/>
    </location>
</feature>
<accession>A0A4P9W4U8</accession>
<dbReference type="Proteomes" id="UP000269721">
    <property type="component" value="Unassembled WGS sequence"/>
</dbReference>
<dbReference type="InterPro" id="IPR058570">
    <property type="entry name" value="HROB_OB"/>
</dbReference>
<feature type="compositionally biased region" description="Acidic residues" evidence="1">
    <location>
        <begin position="83"/>
        <end position="93"/>
    </location>
</feature>
<protein>
    <recommendedName>
        <fullName evidence="2">Homologous recombination OB-fold protein OB-fold domain-containing protein</fullName>
    </recommendedName>
</protein>
<feature type="compositionally biased region" description="Polar residues" evidence="1">
    <location>
        <begin position="103"/>
        <end position="113"/>
    </location>
</feature>
<feature type="compositionally biased region" description="Low complexity" evidence="1">
    <location>
        <begin position="284"/>
        <end position="304"/>
    </location>
</feature>
<evidence type="ECO:0000259" key="2">
    <source>
        <dbReference type="Pfam" id="PF15072"/>
    </source>
</evidence>
<dbReference type="InterPro" id="IPR028045">
    <property type="entry name" value="HROB"/>
</dbReference>
<feature type="region of interest" description="Disordered" evidence="1">
    <location>
        <begin position="180"/>
        <end position="240"/>
    </location>
</feature>
<feature type="region of interest" description="Disordered" evidence="1">
    <location>
        <begin position="46"/>
        <end position="165"/>
    </location>
</feature>
<dbReference type="GO" id="GO:0000725">
    <property type="term" value="P:recombinational repair"/>
    <property type="evidence" value="ECO:0007669"/>
    <property type="project" value="InterPro"/>
</dbReference>
<sequence>MPRSNSYAQPSVNAVAPKPAEALAVSAALRPVNANPLPTAPEARANASLLRPYAQASQASQQWEKQVDAPRVNEPPPQSPLPDPEDFEDDEYGTFDADFWSQLDETAASTSQALVGKPVTAPKSTTTAPMSIPPPASPARIPLQSRRDPSVFASQTAPRDEQPDRLAAFRYKAAAGHTRNLLEERVAPYAAPADERSTGQKLPPPSSKTARPVPVRSSASAVIQPPPASITTPREYKQGDSGAIGLVCVEIIDIEHAFDPRGREGPSMGSAPAEPAGQPETVEAPASRSPAPAPDSVRPRASAPVPLPAPSPAPGPQRTPHPGTVSSQTPIPQGQPQSRSLFRFSDVPGPPTPHVTARTPAPPNPTTYPTPRTEAQRSSAYRTPAPRPPMPAPRPAMDTPQVTPVDRRRLFTAEAARETIPRAGISDSRGGRQIPGPAGRLALSTPDSLRRPGSTITIAAPSSDVRSRLGAIHIRRKPRTGAAPVVAVVADDPDFASVAWRNMRRRETLSAIRRESRPVKVEGLVAMVKELRPNDPDATAVLKDPTGEMHALVHKGVLDALPDLCVGTVLELTQVSIHTPFNRAPALNLTFDNIVSSFPPSGNPEKVAPRVPRKRQREGEELEGGEELRRRG</sequence>
<feature type="compositionally biased region" description="Pro residues" evidence="1">
    <location>
        <begin position="385"/>
        <end position="394"/>
    </location>
</feature>
<dbReference type="PANTHER" id="PTHR14523:SF1">
    <property type="entry name" value="HOMOLOGOUS RECOMBINATION OB-FOLD PROTEIN"/>
    <property type="match status" value="1"/>
</dbReference>
<dbReference type="EMBL" id="KZ997788">
    <property type="protein sequence ID" value="RKO86952.1"/>
    <property type="molecule type" value="Genomic_DNA"/>
</dbReference>
<feature type="compositionally biased region" description="Pro residues" evidence="1">
    <location>
        <begin position="73"/>
        <end position="82"/>
    </location>
</feature>
<gene>
    <name evidence="3" type="ORF">BDK51DRAFT_33477</name>
</gene>
<evidence type="ECO:0000256" key="1">
    <source>
        <dbReference type="SAM" id="MobiDB-lite"/>
    </source>
</evidence>
<feature type="domain" description="Homologous recombination OB-fold protein OB-fold" evidence="2">
    <location>
        <begin position="520"/>
        <end position="600"/>
    </location>
</feature>
<feature type="compositionally biased region" description="Polar residues" evidence="1">
    <location>
        <begin position="55"/>
        <end position="64"/>
    </location>
</feature>
<dbReference type="OrthoDB" id="21443at2759"/>
<proteinExistence type="predicted"/>
<organism evidence="3 4">
    <name type="scientific">Blyttiomyces helicus</name>
    <dbReference type="NCBI Taxonomy" id="388810"/>
    <lineage>
        <taxon>Eukaryota</taxon>
        <taxon>Fungi</taxon>
        <taxon>Fungi incertae sedis</taxon>
        <taxon>Chytridiomycota</taxon>
        <taxon>Chytridiomycota incertae sedis</taxon>
        <taxon>Chytridiomycetes</taxon>
        <taxon>Chytridiomycetes incertae sedis</taxon>
        <taxon>Blyttiomyces</taxon>
    </lineage>
</organism>
<evidence type="ECO:0000313" key="4">
    <source>
        <dbReference type="Proteomes" id="UP000269721"/>
    </source>
</evidence>
<feature type="region of interest" description="Disordered" evidence="1">
    <location>
        <begin position="598"/>
        <end position="632"/>
    </location>
</feature>
<evidence type="ECO:0000313" key="3">
    <source>
        <dbReference type="EMBL" id="RKO86952.1"/>
    </source>
</evidence>
<keyword evidence="4" id="KW-1185">Reference proteome</keyword>
<dbReference type="PANTHER" id="PTHR14523">
    <property type="entry name" value="UNCHARACTERIZED PROTEIN C17ORF53 HOMOLOG"/>
    <property type="match status" value="1"/>
</dbReference>
<feature type="compositionally biased region" description="Polar residues" evidence="1">
    <location>
        <begin position="324"/>
        <end position="340"/>
    </location>
</feature>
<dbReference type="AlphaFoldDB" id="A0A4P9W4U8"/>